<dbReference type="Pfam" id="PF01485">
    <property type="entry name" value="IBR"/>
    <property type="match status" value="2"/>
</dbReference>
<evidence type="ECO:0000256" key="10">
    <source>
        <dbReference type="ARBA" id="ARBA00022786"/>
    </source>
</evidence>
<dbReference type="OrthoDB" id="10009520at2759"/>
<dbReference type="GO" id="GO:0061630">
    <property type="term" value="F:ubiquitin protein ligase activity"/>
    <property type="evidence" value="ECO:0007669"/>
    <property type="project" value="UniProtKB-EC"/>
</dbReference>
<evidence type="ECO:0000313" key="17">
    <source>
        <dbReference type="Proteomes" id="UP000245207"/>
    </source>
</evidence>
<dbReference type="Proteomes" id="UP000245207">
    <property type="component" value="Unassembled WGS sequence"/>
</dbReference>
<comment type="cofactor">
    <cofactor evidence="2">
        <name>Zn(2+)</name>
        <dbReference type="ChEBI" id="CHEBI:29105"/>
    </cofactor>
</comment>
<keyword evidence="7" id="KW-0479">Metal-binding</keyword>
<dbReference type="EC" id="2.3.2.31" evidence="5"/>
<sequence length="298" mass="34177">MKRNREGIELDHLIISVPCSQGTNRLPLTRSEVEAASRRILRPRPQVKAAKQDGNLLLPHTCSEVEAASKRIPRPRSQVKAAKPDAHPPVETSELPDHYCDICMEVKTKSDMFQNKNVCRHLFCSDCIGKHIESKIKENMTIVKCPYPRCKREIEPEVCQTIVSKEILNQWKKALSELEKFKCPYKGCSAMLLVNNSKKPRASSKCPECKQPYCPCCKVVWHSGIGCKEYIRKKDEILDNLLIELAKKNKWQRCPNCGFYIERLGGCPRMHCRCGCEFCYNCGKKHYFDFEYASCQSA</sequence>
<dbReference type="EMBL" id="PKPP01001715">
    <property type="protein sequence ID" value="PWA80513.1"/>
    <property type="molecule type" value="Genomic_DNA"/>
</dbReference>
<evidence type="ECO:0000259" key="15">
    <source>
        <dbReference type="PROSITE" id="PS51873"/>
    </source>
</evidence>
<evidence type="ECO:0000313" key="16">
    <source>
        <dbReference type="EMBL" id="PWA80513.1"/>
    </source>
</evidence>
<keyword evidence="17" id="KW-1185">Reference proteome</keyword>
<evidence type="ECO:0000256" key="11">
    <source>
        <dbReference type="ARBA" id="ARBA00022833"/>
    </source>
</evidence>
<dbReference type="InterPro" id="IPR002867">
    <property type="entry name" value="IBR_dom"/>
</dbReference>
<protein>
    <recommendedName>
        <fullName evidence="5">RBR-type E3 ubiquitin transferase</fullName>
        <ecNumber evidence="5">2.3.2.31</ecNumber>
    </recommendedName>
</protein>
<keyword evidence="10" id="KW-0833">Ubl conjugation pathway</keyword>
<evidence type="ECO:0000259" key="14">
    <source>
        <dbReference type="PROSITE" id="PS50089"/>
    </source>
</evidence>
<reference evidence="16 17" key="1">
    <citation type="journal article" date="2018" name="Mol. Plant">
        <title>The genome of Artemisia annua provides insight into the evolution of Asteraceae family and artemisinin biosynthesis.</title>
        <authorList>
            <person name="Shen Q."/>
            <person name="Zhang L."/>
            <person name="Liao Z."/>
            <person name="Wang S."/>
            <person name="Yan T."/>
            <person name="Shi P."/>
            <person name="Liu M."/>
            <person name="Fu X."/>
            <person name="Pan Q."/>
            <person name="Wang Y."/>
            <person name="Lv Z."/>
            <person name="Lu X."/>
            <person name="Zhang F."/>
            <person name="Jiang W."/>
            <person name="Ma Y."/>
            <person name="Chen M."/>
            <person name="Hao X."/>
            <person name="Li L."/>
            <person name="Tang Y."/>
            <person name="Lv G."/>
            <person name="Zhou Y."/>
            <person name="Sun X."/>
            <person name="Brodelius P.E."/>
            <person name="Rose J.K.C."/>
            <person name="Tang K."/>
        </authorList>
    </citation>
    <scope>NUCLEOTIDE SEQUENCE [LARGE SCALE GENOMIC DNA]</scope>
    <source>
        <strain evidence="17">cv. Huhao1</strain>
        <tissue evidence="16">Leaf</tissue>
    </source>
</reference>
<dbReference type="PANTHER" id="PTHR11685">
    <property type="entry name" value="RBR FAMILY RING FINGER AND IBR DOMAIN-CONTAINING"/>
    <property type="match status" value="1"/>
</dbReference>
<evidence type="ECO:0000256" key="13">
    <source>
        <dbReference type="SAM" id="MobiDB-lite"/>
    </source>
</evidence>
<feature type="domain" description="RING-type" evidence="14">
    <location>
        <begin position="100"/>
        <end position="149"/>
    </location>
</feature>
<dbReference type="InterPro" id="IPR031127">
    <property type="entry name" value="E3_UB_ligase_RBR"/>
</dbReference>
<dbReference type="STRING" id="35608.A0A2U1P416"/>
<evidence type="ECO:0000256" key="7">
    <source>
        <dbReference type="ARBA" id="ARBA00022723"/>
    </source>
</evidence>
<keyword evidence="9 12" id="KW-0863">Zinc-finger</keyword>
<dbReference type="Gene3D" id="1.20.120.1750">
    <property type="match status" value="1"/>
</dbReference>
<dbReference type="GO" id="GO:0016567">
    <property type="term" value="P:protein ubiquitination"/>
    <property type="evidence" value="ECO:0007669"/>
    <property type="project" value="UniProtKB-UniPathway"/>
</dbReference>
<dbReference type="Gene3D" id="3.30.40.10">
    <property type="entry name" value="Zinc/RING finger domain, C3HC4 (zinc finger)"/>
    <property type="match status" value="1"/>
</dbReference>
<dbReference type="SUPFAM" id="SSF57850">
    <property type="entry name" value="RING/U-box"/>
    <property type="match status" value="3"/>
</dbReference>
<evidence type="ECO:0000256" key="8">
    <source>
        <dbReference type="ARBA" id="ARBA00022737"/>
    </source>
</evidence>
<evidence type="ECO:0000256" key="4">
    <source>
        <dbReference type="ARBA" id="ARBA00005884"/>
    </source>
</evidence>
<dbReference type="InterPro" id="IPR001841">
    <property type="entry name" value="Znf_RING"/>
</dbReference>
<dbReference type="GO" id="GO:0008270">
    <property type="term" value="F:zinc ion binding"/>
    <property type="evidence" value="ECO:0007669"/>
    <property type="project" value="UniProtKB-KW"/>
</dbReference>
<organism evidence="16 17">
    <name type="scientific">Artemisia annua</name>
    <name type="common">Sweet wormwood</name>
    <dbReference type="NCBI Taxonomy" id="35608"/>
    <lineage>
        <taxon>Eukaryota</taxon>
        <taxon>Viridiplantae</taxon>
        <taxon>Streptophyta</taxon>
        <taxon>Embryophyta</taxon>
        <taxon>Tracheophyta</taxon>
        <taxon>Spermatophyta</taxon>
        <taxon>Magnoliopsida</taxon>
        <taxon>eudicotyledons</taxon>
        <taxon>Gunneridae</taxon>
        <taxon>Pentapetalae</taxon>
        <taxon>asterids</taxon>
        <taxon>campanulids</taxon>
        <taxon>Asterales</taxon>
        <taxon>Asteraceae</taxon>
        <taxon>Asteroideae</taxon>
        <taxon>Anthemideae</taxon>
        <taxon>Artemisiinae</taxon>
        <taxon>Artemisia</taxon>
    </lineage>
</organism>
<dbReference type="PROSITE" id="PS50089">
    <property type="entry name" value="ZF_RING_2"/>
    <property type="match status" value="1"/>
</dbReference>
<evidence type="ECO:0000256" key="6">
    <source>
        <dbReference type="ARBA" id="ARBA00022679"/>
    </source>
</evidence>
<dbReference type="InterPro" id="IPR044066">
    <property type="entry name" value="TRIAD_supradom"/>
</dbReference>
<dbReference type="InterPro" id="IPR017907">
    <property type="entry name" value="Znf_RING_CS"/>
</dbReference>
<feature type="domain" description="RING-type" evidence="15">
    <location>
        <begin position="96"/>
        <end position="298"/>
    </location>
</feature>
<dbReference type="SMART" id="SM00647">
    <property type="entry name" value="IBR"/>
    <property type="match status" value="2"/>
</dbReference>
<feature type="region of interest" description="Disordered" evidence="13">
    <location>
        <begin position="69"/>
        <end position="90"/>
    </location>
</feature>
<evidence type="ECO:0000256" key="12">
    <source>
        <dbReference type="PROSITE-ProRule" id="PRU00175"/>
    </source>
</evidence>
<proteinExistence type="inferred from homology"/>
<gene>
    <name evidence="16" type="ORF">CTI12_AA196160</name>
</gene>
<name>A0A2U1P416_ARTAN</name>
<comment type="function">
    <text evidence="3">Might act as an E3 ubiquitin-protein ligase, or as part of E3 complex, which accepts ubiquitin from specific E2 ubiquitin-conjugating enzymes and then transfers it to substrates.</text>
</comment>
<comment type="catalytic activity">
    <reaction evidence="1">
        <text>[E2 ubiquitin-conjugating enzyme]-S-ubiquitinyl-L-cysteine + [acceptor protein]-L-lysine = [E2 ubiquitin-conjugating enzyme]-L-cysteine + [acceptor protein]-N(6)-ubiquitinyl-L-lysine.</text>
        <dbReference type="EC" id="2.3.2.31"/>
    </reaction>
</comment>
<evidence type="ECO:0000256" key="9">
    <source>
        <dbReference type="ARBA" id="ARBA00022771"/>
    </source>
</evidence>
<dbReference type="FunFam" id="3.30.40.10:FF:000230">
    <property type="entry name" value="RBR-type E3 ubiquitin transferase"/>
    <property type="match status" value="1"/>
</dbReference>
<dbReference type="InterPro" id="IPR013083">
    <property type="entry name" value="Znf_RING/FYVE/PHD"/>
</dbReference>
<evidence type="ECO:0000256" key="5">
    <source>
        <dbReference type="ARBA" id="ARBA00012251"/>
    </source>
</evidence>
<keyword evidence="6" id="KW-0808">Transferase</keyword>
<dbReference type="PROSITE" id="PS51873">
    <property type="entry name" value="TRIAD"/>
    <property type="match status" value="1"/>
</dbReference>
<dbReference type="AlphaFoldDB" id="A0A2U1P416"/>
<dbReference type="CDD" id="cd22584">
    <property type="entry name" value="Rcat_RBR_unk"/>
    <property type="match status" value="1"/>
</dbReference>
<evidence type="ECO:0000256" key="1">
    <source>
        <dbReference type="ARBA" id="ARBA00001798"/>
    </source>
</evidence>
<dbReference type="PROSITE" id="PS00518">
    <property type="entry name" value="ZF_RING_1"/>
    <property type="match status" value="1"/>
</dbReference>
<evidence type="ECO:0000256" key="3">
    <source>
        <dbReference type="ARBA" id="ARBA00003976"/>
    </source>
</evidence>
<comment type="similarity">
    <text evidence="4">Belongs to the RBR family. Ariadne subfamily.</text>
</comment>
<accession>A0A2U1P416</accession>
<evidence type="ECO:0000256" key="2">
    <source>
        <dbReference type="ARBA" id="ARBA00001947"/>
    </source>
</evidence>
<dbReference type="UniPathway" id="UPA00143"/>
<keyword evidence="11" id="KW-0862">Zinc</keyword>
<keyword evidence="8" id="KW-0677">Repeat</keyword>
<comment type="caution">
    <text evidence="16">The sequence shown here is derived from an EMBL/GenBank/DDBJ whole genome shotgun (WGS) entry which is preliminary data.</text>
</comment>